<reference evidence="4 5" key="1">
    <citation type="journal article" date="2016" name="Mol. Biol. Evol.">
        <title>Comparative Genomics of Early-Diverging Mushroom-Forming Fungi Provides Insights into the Origins of Lignocellulose Decay Capabilities.</title>
        <authorList>
            <person name="Nagy L.G."/>
            <person name="Riley R."/>
            <person name="Tritt A."/>
            <person name="Adam C."/>
            <person name="Daum C."/>
            <person name="Floudas D."/>
            <person name="Sun H."/>
            <person name="Yadav J.S."/>
            <person name="Pangilinan J."/>
            <person name="Larsson K.H."/>
            <person name="Matsuura K."/>
            <person name="Barry K."/>
            <person name="Labutti K."/>
            <person name="Kuo R."/>
            <person name="Ohm R.A."/>
            <person name="Bhattacharya S.S."/>
            <person name="Shirouzu T."/>
            <person name="Yoshinaga Y."/>
            <person name="Martin F.M."/>
            <person name="Grigoriev I.V."/>
            <person name="Hibbett D.S."/>
        </authorList>
    </citation>
    <scope>NUCLEOTIDE SEQUENCE [LARGE SCALE GENOMIC DNA]</scope>
    <source>
        <strain evidence="4 5">HHB12029</strain>
    </source>
</reference>
<dbReference type="GO" id="GO:0005525">
    <property type="term" value="F:GTP binding"/>
    <property type="evidence" value="ECO:0007669"/>
    <property type="project" value="UniProtKB-KW"/>
</dbReference>
<feature type="binding site" evidence="3">
    <location>
        <begin position="34"/>
        <end position="37"/>
    </location>
    <ligand>
        <name>GTP</name>
        <dbReference type="ChEBI" id="CHEBI:37565"/>
    </ligand>
</feature>
<name>A0A166NKX5_EXIGL</name>
<dbReference type="Pfam" id="PF00025">
    <property type="entry name" value="Arf"/>
    <property type="match status" value="1"/>
</dbReference>
<dbReference type="Proteomes" id="UP000077266">
    <property type="component" value="Unassembled WGS sequence"/>
</dbReference>
<evidence type="ECO:0000313" key="4">
    <source>
        <dbReference type="EMBL" id="KZV79281.1"/>
    </source>
</evidence>
<evidence type="ECO:0000256" key="2">
    <source>
        <dbReference type="ARBA" id="ARBA00023134"/>
    </source>
</evidence>
<keyword evidence="5" id="KW-1185">Reference proteome</keyword>
<evidence type="ECO:0000256" key="1">
    <source>
        <dbReference type="ARBA" id="ARBA00022741"/>
    </source>
</evidence>
<dbReference type="InterPro" id="IPR024156">
    <property type="entry name" value="Small_GTPase_ARF"/>
</dbReference>
<accession>A0A166NKX5</accession>
<dbReference type="SUPFAM" id="SSF52540">
    <property type="entry name" value="P-loop containing nucleoside triphosphate hydrolases"/>
    <property type="match status" value="1"/>
</dbReference>
<dbReference type="PANTHER" id="PTHR11711">
    <property type="entry name" value="ADP RIBOSYLATION FACTOR-RELATED"/>
    <property type="match status" value="1"/>
</dbReference>
<dbReference type="GO" id="GO:0003924">
    <property type="term" value="F:GTPase activity"/>
    <property type="evidence" value="ECO:0007669"/>
    <property type="project" value="InterPro"/>
</dbReference>
<dbReference type="STRING" id="1314781.A0A166NKX5"/>
<evidence type="ECO:0000256" key="3">
    <source>
        <dbReference type="PIRSR" id="PIRSR606689-1"/>
    </source>
</evidence>
<gene>
    <name evidence="4" type="ORF">EXIGLDRAFT_735351</name>
</gene>
<organism evidence="4 5">
    <name type="scientific">Exidia glandulosa HHB12029</name>
    <dbReference type="NCBI Taxonomy" id="1314781"/>
    <lineage>
        <taxon>Eukaryota</taxon>
        <taxon>Fungi</taxon>
        <taxon>Dikarya</taxon>
        <taxon>Basidiomycota</taxon>
        <taxon>Agaricomycotina</taxon>
        <taxon>Agaricomycetes</taxon>
        <taxon>Auriculariales</taxon>
        <taxon>Exidiaceae</taxon>
        <taxon>Exidia</taxon>
    </lineage>
</organism>
<protein>
    <submittedName>
        <fullName evidence="4">Arf-domain-containing protein</fullName>
    </submittedName>
</protein>
<dbReference type="InParanoid" id="A0A166NKX5"/>
<keyword evidence="1 3" id="KW-0547">Nucleotide-binding</keyword>
<evidence type="ECO:0000313" key="5">
    <source>
        <dbReference type="Proteomes" id="UP000077266"/>
    </source>
</evidence>
<keyword evidence="2 3" id="KW-0342">GTP-binding</keyword>
<proteinExistence type="predicted"/>
<dbReference type="InterPro" id="IPR006689">
    <property type="entry name" value="Small_GTPase_ARF/SAR"/>
</dbReference>
<dbReference type="OrthoDB" id="3145156at2759"/>
<sequence length="91" mass="10157">MGALTSRLSSALFGAKEILMEERAERRPLLVFANKQDLPHAVGVDELRDKLKLRAVRQPCHVQATCATTGHGLYEGLDWLANALRRSERSD</sequence>
<dbReference type="Gene3D" id="3.40.50.300">
    <property type="entry name" value="P-loop containing nucleotide triphosphate hydrolases"/>
    <property type="match status" value="1"/>
</dbReference>
<dbReference type="EMBL" id="KV426646">
    <property type="protein sequence ID" value="KZV79281.1"/>
    <property type="molecule type" value="Genomic_DNA"/>
</dbReference>
<dbReference type="InterPro" id="IPR027417">
    <property type="entry name" value="P-loop_NTPase"/>
</dbReference>
<dbReference type="AlphaFoldDB" id="A0A166NKX5"/>